<evidence type="ECO:0000313" key="26">
    <source>
        <dbReference type="Proteomes" id="UP000008672"/>
    </source>
</evidence>
<comment type="catalytic activity">
    <reaction evidence="23">
        <text>ganglioside GA1 (d18:1(4E)/18:0) + CMP-N-acetyl-beta-neuraminate = ganglioside GM1 (d18:1(4E)/18:0) + CMP + H(+)</text>
        <dbReference type="Rhea" id="RHEA:41784"/>
        <dbReference type="ChEBI" id="CHEBI:15378"/>
        <dbReference type="ChEBI" id="CHEBI:57812"/>
        <dbReference type="ChEBI" id="CHEBI:60377"/>
        <dbReference type="ChEBI" id="CHEBI:73110"/>
        <dbReference type="ChEBI" id="CHEBI:78484"/>
    </reaction>
    <physiologicalReaction direction="left-to-right" evidence="23">
        <dbReference type="Rhea" id="RHEA:41785"/>
    </physiologicalReaction>
</comment>
<dbReference type="HOGENOM" id="CLU_032020_3_2_1"/>
<evidence type="ECO:0000256" key="24">
    <source>
        <dbReference type="SAM" id="SignalP"/>
    </source>
</evidence>
<evidence type="ECO:0000256" key="23">
    <source>
        <dbReference type="ARBA" id="ARBA00049539"/>
    </source>
</evidence>
<keyword evidence="24" id="KW-0732">Signal</keyword>
<evidence type="ECO:0000313" key="25">
    <source>
        <dbReference type="Ensembl" id="ENSLACP00000008999.1"/>
    </source>
</evidence>
<evidence type="ECO:0000256" key="10">
    <source>
        <dbReference type="ARBA" id="ARBA00023136"/>
    </source>
</evidence>
<keyword evidence="8" id="KW-0333">Golgi apparatus</keyword>
<evidence type="ECO:0000256" key="5">
    <source>
        <dbReference type="ARBA" id="ARBA00022692"/>
    </source>
</evidence>
<comment type="subcellular location">
    <subcellularLocation>
        <location evidence="1">Golgi apparatus membrane</location>
        <topology evidence="1">Single-pass type II membrane protein</topology>
    </subcellularLocation>
</comment>
<accession>H3AH78</accession>
<evidence type="ECO:0000256" key="1">
    <source>
        <dbReference type="ARBA" id="ARBA00004323"/>
    </source>
</evidence>
<evidence type="ECO:0000256" key="14">
    <source>
        <dbReference type="ARBA" id="ARBA00039792"/>
    </source>
</evidence>
<feature type="chain" id="PRO_5003580272" description="Lactosylceramide alpha-2,3-sialyltransferase" evidence="24">
    <location>
        <begin position="23"/>
        <end position="358"/>
    </location>
</feature>
<evidence type="ECO:0000256" key="19">
    <source>
        <dbReference type="ARBA" id="ARBA00043651"/>
    </source>
</evidence>
<dbReference type="Bgee" id="ENSLACG00000007947">
    <property type="expression patterns" value="Expressed in mesonephros and 1 other cell type or tissue"/>
</dbReference>
<dbReference type="Pfam" id="PF00777">
    <property type="entry name" value="Glyco_transf_29"/>
    <property type="match status" value="1"/>
</dbReference>
<dbReference type="GeneTree" id="ENSGT00940000157929"/>
<keyword evidence="4" id="KW-0808">Transferase</keyword>
<evidence type="ECO:0000256" key="20">
    <source>
        <dbReference type="ARBA" id="ARBA00045587"/>
    </source>
</evidence>
<evidence type="ECO:0000256" key="8">
    <source>
        <dbReference type="ARBA" id="ARBA00023034"/>
    </source>
</evidence>
<keyword evidence="6" id="KW-0735">Signal-anchor</keyword>
<evidence type="ECO:0000256" key="4">
    <source>
        <dbReference type="ARBA" id="ARBA00022679"/>
    </source>
</evidence>
<dbReference type="GO" id="GO:0000139">
    <property type="term" value="C:Golgi membrane"/>
    <property type="evidence" value="ECO:0007669"/>
    <property type="project" value="UniProtKB-SubCell"/>
</dbReference>
<feature type="signal peptide" evidence="24">
    <location>
        <begin position="1"/>
        <end position="22"/>
    </location>
</feature>
<dbReference type="EMBL" id="AFYH01108921">
    <property type="status" value="NOT_ANNOTATED_CDS"/>
    <property type="molecule type" value="Genomic_DNA"/>
</dbReference>
<sequence length="358" mass="40531">FGPRRWNLLTSILLLFCGYAALLYPPYCLDPQDIWKRYTLEPRRIQVQALHNQTAVLLSRPCQAQFSQRKLSELYPGKVPRNLSVFVEAWEPEGSRYRPPFGFRGCEEELRQALAVLLPVTRLPSSQLPAPACRRCVVVGSAGILHGSRLGAYIDQHDIIIRKNGICLKGYTIVNIQIKTVVGISEYERMNSVQNYQSVYVFSLFLYMSIYLYTHTSVTTSIFVPPQGLWTKLWFWQSVVEFIPLCPKNFRILNLEIIRETALEFLGYPEPQDSPFRINQMVPTLGVSAVVMATHLCDEVSLAGFGYDLSRPQAPLHYFETVHMDAINAQAMHNVDTEKLFLAALVKAGAVNDLTGGI</sequence>
<dbReference type="Proteomes" id="UP000008672">
    <property type="component" value="Unassembled WGS sequence"/>
</dbReference>
<dbReference type="STRING" id="7897.ENSLACP00000008999"/>
<dbReference type="InterPro" id="IPR038578">
    <property type="entry name" value="GT29-like_sf"/>
</dbReference>
<dbReference type="FunFam" id="3.90.1480.20:FF:000006">
    <property type="entry name" value="ST3 beta-galactoside alpha-2,3-sialyltransferase 5"/>
    <property type="match status" value="1"/>
</dbReference>
<comment type="similarity">
    <text evidence="2">Belongs to the glycosyltransferase 29 family.</text>
</comment>
<dbReference type="GO" id="GO:0047291">
    <property type="term" value="F:lactosylceramide alpha-2,3-sialyltransferase activity"/>
    <property type="evidence" value="ECO:0007669"/>
    <property type="project" value="UniProtKB-EC"/>
</dbReference>
<evidence type="ECO:0000256" key="11">
    <source>
        <dbReference type="ARBA" id="ARBA00023157"/>
    </source>
</evidence>
<keyword evidence="26" id="KW-1185">Reference proteome</keyword>
<evidence type="ECO:0000256" key="16">
    <source>
        <dbReference type="ARBA" id="ARBA00041896"/>
    </source>
</evidence>
<evidence type="ECO:0000256" key="18">
    <source>
        <dbReference type="ARBA" id="ARBA00042545"/>
    </source>
</evidence>
<evidence type="ECO:0000256" key="21">
    <source>
        <dbReference type="ARBA" id="ARBA00048050"/>
    </source>
</evidence>
<evidence type="ECO:0000256" key="6">
    <source>
        <dbReference type="ARBA" id="ARBA00022968"/>
    </source>
</evidence>
<reference evidence="26" key="1">
    <citation type="submission" date="2011-08" db="EMBL/GenBank/DDBJ databases">
        <title>The draft genome of Latimeria chalumnae.</title>
        <authorList>
            <person name="Di Palma F."/>
            <person name="Alfoldi J."/>
            <person name="Johnson J."/>
            <person name="Berlin A."/>
            <person name="Gnerre S."/>
            <person name="Jaffe D."/>
            <person name="MacCallum I."/>
            <person name="Young S."/>
            <person name="Walker B.J."/>
            <person name="Lander E."/>
            <person name="Lindblad-Toh K."/>
        </authorList>
    </citation>
    <scope>NUCLEOTIDE SEQUENCE [LARGE SCALE GENOMIC DNA]</scope>
    <source>
        <strain evidence="26">Wild caught</strain>
    </source>
</reference>
<organism evidence="25 26">
    <name type="scientific">Latimeria chalumnae</name>
    <name type="common">Coelacanth</name>
    <dbReference type="NCBI Taxonomy" id="7897"/>
    <lineage>
        <taxon>Eukaryota</taxon>
        <taxon>Metazoa</taxon>
        <taxon>Chordata</taxon>
        <taxon>Craniata</taxon>
        <taxon>Vertebrata</taxon>
        <taxon>Euteleostomi</taxon>
        <taxon>Coelacanthiformes</taxon>
        <taxon>Coelacanthidae</taxon>
        <taxon>Latimeria</taxon>
    </lineage>
</organism>
<dbReference type="GO" id="GO:0006629">
    <property type="term" value="P:lipid metabolic process"/>
    <property type="evidence" value="ECO:0007669"/>
    <property type="project" value="UniProtKB-KW"/>
</dbReference>
<keyword evidence="10" id="KW-0472">Membrane</keyword>
<evidence type="ECO:0000256" key="12">
    <source>
        <dbReference type="ARBA" id="ARBA00023180"/>
    </source>
</evidence>
<keyword evidence="12" id="KW-0325">Glycoprotein</keyword>
<evidence type="ECO:0000256" key="13">
    <source>
        <dbReference type="ARBA" id="ARBA00039111"/>
    </source>
</evidence>
<keyword evidence="7" id="KW-1133">Transmembrane helix</keyword>
<comment type="function">
    <text evidence="20">Transfers the sialyl group (N-acetyl-alpha-neuraminyl or NeuAc) from CMP-NeuAc to the non-reducing terminal galactose (Gal) of glycosphingolipids forming gangliosides (important molecules involved in the regulation of multiple cellular processes, including cell proliferation and differentiation, apoptosis, embryogenesis, development, and oncogenesis). Mainly involved in the biosynthesis of ganglioside GM3 but can also use different glycolipids as substrate acceptors such as D-galactosylceramide (GalCer), asialo-GM2 (GA2) and asialo-GM1 (GA1), although less preferentially than beta-D-Gal-(1-&gt;4)-beta-D-Glc-(1&lt;-&gt;1)-Cer (LacCer).</text>
</comment>
<evidence type="ECO:0000256" key="7">
    <source>
        <dbReference type="ARBA" id="ARBA00022989"/>
    </source>
</evidence>
<dbReference type="InterPro" id="IPR051142">
    <property type="entry name" value="Glycosyltransferase_29"/>
</dbReference>
<comment type="catalytic activity">
    <reaction evidence="19">
        <text>a beta-D-Gal-(1-&gt;4)-beta-D-Glc-(1&lt;-&gt;1)-Cer(d18:1(4E)) + CMP-N-acetyl-beta-neuraminate = a ganglioside GM3 (d18:1(4E)) + CMP + H(+)</text>
        <dbReference type="Rhea" id="RHEA:18417"/>
        <dbReference type="ChEBI" id="CHEBI:15378"/>
        <dbReference type="ChEBI" id="CHEBI:17950"/>
        <dbReference type="ChEBI" id="CHEBI:57812"/>
        <dbReference type="ChEBI" id="CHEBI:60065"/>
        <dbReference type="ChEBI" id="CHEBI:60377"/>
        <dbReference type="EC" id="2.4.3.9"/>
    </reaction>
    <physiologicalReaction direction="left-to-right" evidence="19">
        <dbReference type="Rhea" id="RHEA:18418"/>
    </physiologicalReaction>
</comment>
<reference evidence="25" key="2">
    <citation type="submission" date="2025-08" db="UniProtKB">
        <authorList>
            <consortium name="Ensembl"/>
        </authorList>
    </citation>
    <scope>IDENTIFICATION</scope>
</reference>
<dbReference type="AlphaFoldDB" id="H3AH78"/>
<dbReference type="InParanoid" id="H3AH78"/>
<dbReference type="EMBL" id="AFYH01108923">
    <property type="status" value="NOT_ANNOTATED_CDS"/>
    <property type="molecule type" value="Genomic_DNA"/>
</dbReference>
<dbReference type="EMBL" id="AFYH01108924">
    <property type="status" value="NOT_ANNOTATED_CDS"/>
    <property type="molecule type" value="Genomic_DNA"/>
</dbReference>
<comment type="catalytic activity">
    <reaction evidence="22">
        <text>ganglioside GA2 (d18:1(4E)/18:0) + CMP-N-acetyl-beta-neuraminate = ganglioside GM2 (d18:1(4E)/18:0) + CMP + H(+)</text>
        <dbReference type="Rhea" id="RHEA:41776"/>
        <dbReference type="ChEBI" id="CHEBI:15378"/>
        <dbReference type="ChEBI" id="CHEBI:57812"/>
        <dbReference type="ChEBI" id="CHEBI:60377"/>
        <dbReference type="ChEBI" id="CHEBI:78485"/>
        <dbReference type="ChEBI" id="CHEBI:78486"/>
    </reaction>
    <physiologicalReaction direction="left-to-right" evidence="22">
        <dbReference type="Rhea" id="RHEA:41777"/>
    </physiologicalReaction>
</comment>
<dbReference type="PANTHER" id="PTHR13713">
    <property type="entry name" value="SIALYLTRANSFERASE"/>
    <property type="match status" value="1"/>
</dbReference>
<dbReference type="OMA" id="MWFWKEV"/>
<evidence type="ECO:0000256" key="15">
    <source>
        <dbReference type="ARBA" id="ARBA00041341"/>
    </source>
</evidence>
<keyword evidence="5" id="KW-0812">Transmembrane</keyword>
<evidence type="ECO:0000256" key="17">
    <source>
        <dbReference type="ARBA" id="ARBA00041976"/>
    </source>
</evidence>
<evidence type="ECO:0000256" key="22">
    <source>
        <dbReference type="ARBA" id="ARBA00048805"/>
    </source>
</evidence>
<dbReference type="Gene3D" id="3.90.1480.20">
    <property type="entry name" value="Glycosyl transferase family 29"/>
    <property type="match status" value="1"/>
</dbReference>
<dbReference type="Ensembl" id="ENSLACT00000009068.1">
    <property type="protein sequence ID" value="ENSLACP00000008999.1"/>
    <property type="gene ID" value="ENSLACG00000007947.1"/>
</dbReference>
<evidence type="ECO:0000256" key="2">
    <source>
        <dbReference type="ARBA" id="ARBA00006003"/>
    </source>
</evidence>
<dbReference type="EC" id="2.4.3.9" evidence="13"/>
<dbReference type="eggNOG" id="KOG2692">
    <property type="taxonomic scope" value="Eukaryota"/>
</dbReference>
<proteinExistence type="inferred from homology"/>
<keyword evidence="11" id="KW-1015">Disulfide bond</keyword>
<comment type="catalytic activity">
    <reaction evidence="21">
        <text>a beta-D-Gal-(1&lt;-&gt;1')-ceramide + CMP-N-acetyl-beta-neuraminate = N-acetyl-alpha-neuraminosyl-(2-&gt;3)-beta-D-galactosyl-(1&lt;-&gt;1')-ceramide + CMP + H(+)</text>
        <dbReference type="Rhea" id="RHEA:41780"/>
        <dbReference type="ChEBI" id="CHEBI:15378"/>
        <dbReference type="ChEBI" id="CHEBI:57812"/>
        <dbReference type="ChEBI" id="CHEBI:60377"/>
        <dbReference type="ChEBI" id="CHEBI:82643"/>
        <dbReference type="ChEBI" id="CHEBI:143593"/>
    </reaction>
    <physiologicalReaction direction="left-to-right" evidence="21">
        <dbReference type="Rhea" id="RHEA:41781"/>
    </physiologicalReaction>
</comment>
<evidence type="ECO:0000256" key="3">
    <source>
        <dbReference type="ARBA" id="ARBA00022676"/>
    </source>
</evidence>
<protein>
    <recommendedName>
        <fullName evidence="14">Lactosylceramide alpha-2,3-sialyltransferase</fullName>
        <ecNumber evidence="13">2.4.3.9</ecNumber>
    </recommendedName>
    <alternativeName>
        <fullName evidence="15">CMP-NeuAc:lactosylceramide alpha-2,3-sialyltransferase</fullName>
    </alternativeName>
    <alternativeName>
        <fullName evidence="18">Ganglioside GM3 synthase</fullName>
    </alternativeName>
    <alternativeName>
        <fullName evidence="17">ST3Gal V</fullName>
    </alternativeName>
    <alternativeName>
        <fullName evidence="16">Sialyltransferase 9</fullName>
    </alternativeName>
</protein>
<name>H3AH78_LATCH</name>
<keyword evidence="3" id="KW-0328">Glycosyltransferase</keyword>
<keyword evidence="9" id="KW-0443">Lipid metabolism</keyword>
<dbReference type="EMBL" id="AFYH01108922">
    <property type="status" value="NOT_ANNOTATED_CDS"/>
    <property type="molecule type" value="Genomic_DNA"/>
</dbReference>
<dbReference type="InterPro" id="IPR001675">
    <property type="entry name" value="Glyco_trans_29"/>
</dbReference>
<dbReference type="PANTHER" id="PTHR13713:SF94">
    <property type="entry name" value="ST3 BETA-GALACTOSIDE ALPHA-2,3-SIALYLTRANSFERASE 5, LIKE"/>
    <property type="match status" value="1"/>
</dbReference>
<reference evidence="25" key="3">
    <citation type="submission" date="2025-09" db="UniProtKB">
        <authorList>
            <consortium name="Ensembl"/>
        </authorList>
    </citation>
    <scope>IDENTIFICATION</scope>
</reference>
<evidence type="ECO:0000256" key="9">
    <source>
        <dbReference type="ARBA" id="ARBA00023098"/>
    </source>
</evidence>